<gene>
    <name evidence="1" type="ORF">H9Q78_11915</name>
</gene>
<accession>A0A7G9G2V7</accession>
<proteinExistence type="predicted"/>
<dbReference type="KEGG" id="qdo:H9Q78_11915"/>
<organism evidence="1 2">
    <name type="scientific">Qiania dongpingensis</name>
    <dbReference type="NCBI Taxonomy" id="2763669"/>
    <lineage>
        <taxon>Bacteria</taxon>
        <taxon>Bacillati</taxon>
        <taxon>Bacillota</taxon>
        <taxon>Clostridia</taxon>
        <taxon>Lachnospirales</taxon>
        <taxon>Lachnospiraceae</taxon>
        <taxon>Qiania</taxon>
    </lineage>
</organism>
<dbReference type="AlphaFoldDB" id="A0A7G9G2V7"/>
<keyword evidence="2" id="KW-1185">Reference proteome</keyword>
<dbReference type="RefSeq" id="WP_249301947.1">
    <property type="nucleotide sequence ID" value="NZ_CP060634.1"/>
</dbReference>
<dbReference type="EMBL" id="CP060634">
    <property type="protein sequence ID" value="QNM05139.1"/>
    <property type="molecule type" value="Genomic_DNA"/>
</dbReference>
<sequence>MMLAVLCDDQAADRELLLEFCTRYGKEKGLPVSTLAFEKPGRECVYHHREHYADGFEVEAIHYLLKPVAWDSFREAMTMSFCIYVV</sequence>
<name>A0A7G9G2V7_9FIRM</name>
<evidence type="ECO:0000313" key="1">
    <source>
        <dbReference type="EMBL" id="QNM05139.1"/>
    </source>
</evidence>
<evidence type="ECO:0000313" key="2">
    <source>
        <dbReference type="Proteomes" id="UP000515823"/>
    </source>
</evidence>
<dbReference type="Proteomes" id="UP000515823">
    <property type="component" value="Chromosome"/>
</dbReference>
<reference evidence="1 2" key="1">
    <citation type="submission" date="2020-08" db="EMBL/GenBank/DDBJ databases">
        <authorList>
            <person name="Liu C."/>
            <person name="Sun Q."/>
        </authorList>
    </citation>
    <scope>NUCLEOTIDE SEQUENCE [LARGE SCALE GENOMIC DNA]</scope>
    <source>
        <strain evidence="1 2">NSJ-38</strain>
    </source>
</reference>
<protein>
    <submittedName>
        <fullName evidence="1">Uncharacterized protein</fullName>
    </submittedName>
</protein>